<evidence type="ECO:0000313" key="1">
    <source>
        <dbReference type="EMBL" id="MDX8047276.1"/>
    </source>
</evidence>
<protein>
    <submittedName>
        <fullName evidence="1">PTS glucose transporter subunit IIA</fullName>
    </submittedName>
</protein>
<evidence type="ECO:0000313" key="2">
    <source>
        <dbReference type="Proteomes" id="UP001277972"/>
    </source>
</evidence>
<keyword evidence="1" id="KW-0762">Sugar transport</keyword>
<keyword evidence="1" id="KW-0813">Transport</keyword>
<comment type="caution">
    <text evidence="1">The sequence shown here is derived from an EMBL/GenBank/DDBJ whole genome shotgun (WGS) entry which is preliminary data.</text>
</comment>
<dbReference type="EMBL" id="JAWZSR010000010">
    <property type="protein sequence ID" value="MDX8047276.1"/>
    <property type="molecule type" value="Genomic_DNA"/>
</dbReference>
<dbReference type="Proteomes" id="UP001277972">
    <property type="component" value="Unassembled WGS sequence"/>
</dbReference>
<gene>
    <name evidence="1" type="ORF">SH601_15000</name>
</gene>
<name>A0ACC6M8T4_9BACI</name>
<keyword evidence="2" id="KW-1185">Reference proteome</keyword>
<accession>A0ACC6M8T4</accession>
<sequence>MFKNIFKKTTFVSPVAGTIKNIKDVADDSFAQKMLGDGFAITPEGNQIKSPVNGEVVFVFDTKHAIGLKASDGLEILIHVGVDTVSLKGEGFSTHVKNNQKVKQGDVLLTVDFDKIQSKVPSTDVIVVFSNGETCTVHEPGKTVTELEKDVITVK</sequence>
<proteinExistence type="predicted"/>
<reference evidence="1" key="1">
    <citation type="submission" date="2023-11" db="EMBL/GenBank/DDBJ databases">
        <title>Gracilibacillus pellucida a moderately halophilic bacterium isolated from saline soil in Xinjiang province.</title>
        <authorList>
            <person name="Zhang Z."/>
            <person name="Tan F."/>
            <person name="Wang Y."/>
            <person name="Xia M."/>
        </authorList>
    </citation>
    <scope>NUCLEOTIDE SEQUENCE</scope>
    <source>
        <strain evidence="1">S3-1-1</strain>
    </source>
</reference>
<organism evidence="1 2">
    <name type="scientific">Gracilibacillus pellucidus</name>
    <dbReference type="NCBI Taxonomy" id="3095368"/>
    <lineage>
        <taxon>Bacteria</taxon>
        <taxon>Bacillati</taxon>
        <taxon>Bacillota</taxon>
        <taxon>Bacilli</taxon>
        <taxon>Bacillales</taxon>
        <taxon>Bacillaceae</taxon>
        <taxon>Gracilibacillus</taxon>
    </lineage>
</organism>